<dbReference type="eggNOG" id="KOG2941">
    <property type="taxonomic scope" value="Eukaryota"/>
</dbReference>
<feature type="compositionally biased region" description="Basic residues" evidence="13">
    <location>
        <begin position="14"/>
        <end position="23"/>
    </location>
</feature>
<dbReference type="InterPro" id="IPR026051">
    <property type="entry name" value="ALG1-like"/>
</dbReference>
<dbReference type="AlphaFoldDB" id="K8F5P2"/>
<evidence type="ECO:0000256" key="4">
    <source>
        <dbReference type="ARBA" id="ARBA00022679"/>
    </source>
</evidence>
<keyword evidence="8" id="KW-0472">Membrane</keyword>
<keyword evidence="6" id="KW-0256">Endoplasmic reticulum</keyword>
<dbReference type="KEGG" id="bpg:Bathy16g01550"/>
<dbReference type="Pfam" id="PF00534">
    <property type="entry name" value="Glycos_transf_1"/>
    <property type="match status" value="1"/>
</dbReference>
<dbReference type="GeneID" id="19011265"/>
<keyword evidence="16" id="KW-1185">Reference proteome</keyword>
<evidence type="ECO:0000256" key="1">
    <source>
        <dbReference type="ARBA" id="ARBA00004389"/>
    </source>
</evidence>
<evidence type="ECO:0000313" key="16">
    <source>
        <dbReference type="Proteomes" id="UP000198341"/>
    </source>
</evidence>
<evidence type="ECO:0000256" key="7">
    <source>
        <dbReference type="ARBA" id="ARBA00022989"/>
    </source>
</evidence>
<reference evidence="15 16" key="1">
    <citation type="submission" date="2011-10" db="EMBL/GenBank/DDBJ databases">
        <authorList>
            <person name="Genoscope - CEA"/>
        </authorList>
    </citation>
    <scope>NUCLEOTIDE SEQUENCE [LARGE SCALE GENOMIC DNA]</scope>
    <source>
        <strain evidence="15 16">RCC 1105</strain>
    </source>
</reference>
<dbReference type="RefSeq" id="XP_007508538.1">
    <property type="nucleotide sequence ID" value="XM_007508476.1"/>
</dbReference>
<gene>
    <name evidence="15" type="ordered locus">Bathy16g01550</name>
</gene>
<evidence type="ECO:0000256" key="5">
    <source>
        <dbReference type="ARBA" id="ARBA00022692"/>
    </source>
</evidence>
<protein>
    <recommendedName>
        <fullName evidence="10">Beta-1,4-mannosyltransferase</fullName>
    </recommendedName>
    <alternativeName>
        <fullName evidence="11">GDP-Man:GlcNAc2-PP-dolichol mannosyltransferase</fullName>
    </alternativeName>
    <alternativeName>
        <fullName evidence="9">GDP-mannose-dolichol diphosphochitobiose mannosyltransferase</fullName>
    </alternativeName>
</protein>
<feature type="region of interest" description="Disordered" evidence="13">
    <location>
        <begin position="1"/>
        <end position="49"/>
    </location>
</feature>
<dbReference type="SUPFAM" id="SSF53756">
    <property type="entry name" value="UDP-Glycosyltransferase/glycogen phosphorylase"/>
    <property type="match status" value="1"/>
</dbReference>
<dbReference type="PANTHER" id="PTHR13036:SF0">
    <property type="entry name" value="CHITOBIOSYLDIPHOSPHODOLICHOL BETA-MANNOSYLTRANSFERASE"/>
    <property type="match status" value="1"/>
</dbReference>
<feature type="compositionally biased region" description="Polar residues" evidence="13">
    <location>
        <begin position="40"/>
        <end position="49"/>
    </location>
</feature>
<evidence type="ECO:0000256" key="2">
    <source>
        <dbReference type="ARBA" id="ARBA00004922"/>
    </source>
</evidence>
<dbReference type="Gene3D" id="3.40.50.2000">
    <property type="entry name" value="Glycogen Phosphorylase B"/>
    <property type="match status" value="2"/>
</dbReference>
<evidence type="ECO:0000256" key="6">
    <source>
        <dbReference type="ARBA" id="ARBA00022824"/>
    </source>
</evidence>
<sequence length="516" mass="59121">MALSNNANNTIASKSKKTKKKKKPDPPLLMKKREKPPSPSSLNIDDTTNNVVQKRAKEENKDLGGVFLGEMNEDEAKKERQHAVVLVLGDFGHSPRMQNHASSLLNKGYEVTAIAYKNGSMMKETLRENDGFRFVGISRLNFLRVKKTKMPFVPSIVYFALRVLLQFLQVLLCLFFETGKVKVTNVLVQNPPCLPTFLACAVAKRVMGGKFTIDWHNLGYSIFSMQRKRGGKDVLVRVMKAYEKYSLRYFDHHLTVTEKMKDFLIREWSVDARHISVVKDAPGEQFLRLNTNATREKKKGFRKKTSDVVNVVSSTSWTPDEDFDVLLHAAVLYDEKAKEASGTATKKKKKTKQRLPHLNILITGRGDLRESFETRAKEAKLKHVSFSYAWLPIHEYPERLSMSDVGLCLHQSSSKLDLPMKIVDMFGVGIPVLARRYECLRDELVQEGVNGLTFDTSEELCDALISLLEGWDGNENDILFFFFFFFFFFYHREREKKSTRHASSSASYEEEVSIRR</sequence>
<evidence type="ECO:0000313" key="15">
    <source>
        <dbReference type="EMBL" id="CCO20155.1"/>
    </source>
</evidence>
<dbReference type="OrthoDB" id="614844at2759"/>
<evidence type="ECO:0000256" key="8">
    <source>
        <dbReference type="ARBA" id="ARBA00023136"/>
    </source>
</evidence>
<evidence type="ECO:0000256" key="3">
    <source>
        <dbReference type="ARBA" id="ARBA00022676"/>
    </source>
</evidence>
<organism evidence="15 16">
    <name type="scientific">Bathycoccus prasinos</name>
    <dbReference type="NCBI Taxonomy" id="41875"/>
    <lineage>
        <taxon>Eukaryota</taxon>
        <taxon>Viridiplantae</taxon>
        <taxon>Chlorophyta</taxon>
        <taxon>Mamiellophyceae</taxon>
        <taxon>Mamiellales</taxon>
        <taxon>Bathycoccaceae</taxon>
        <taxon>Bathycoccus</taxon>
    </lineage>
</organism>
<dbReference type="GO" id="GO:0005789">
    <property type="term" value="C:endoplasmic reticulum membrane"/>
    <property type="evidence" value="ECO:0007669"/>
    <property type="project" value="UniProtKB-SubCell"/>
</dbReference>
<keyword evidence="5" id="KW-0812">Transmembrane</keyword>
<dbReference type="Proteomes" id="UP000198341">
    <property type="component" value="Chromosome 16"/>
</dbReference>
<feature type="domain" description="Glycosyl transferase family 1" evidence="14">
    <location>
        <begin position="319"/>
        <end position="471"/>
    </location>
</feature>
<evidence type="ECO:0000256" key="12">
    <source>
        <dbReference type="ARBA" id="ARBA00045071"/>
    </source>
</evidence>
<keyword evidence="7" id="KW-1133">Transmembrane helix</keyword>
<evidence type="ECO:0000256" key="10">
    <source>
        <dbReference type="ARBA" id="ARBA00031566"/>
    </source>
</evidence>
<dbReference type="EMBL" id="FO082263">
    <property type="protein sequence ID" value="CCO20155.1"/>
    <property type="molecule type" value="Genomic_DNA"/>
</dbReference>
<evidence type="ECO:0000256" key="11">
    <source>
        <dbReference type="ARBA" id="ARBA00033088"/>
    </source>
</evidence>
<feature type="compositionally biased region" description="Polar residues" evidence="13">
    <location>
        <begin position="1"/>
        <end position="13"/>
    </location>
</feature>
<keyword evidence="4" id="KW-0808">Transferase</keyword>
<name>K8F5P2_9CHLO</name>
<evidence type="ECO:0000259" key="14">
    <source>
        <dbReference type="Pfam" id="PF00534"/>
    </source>
</evidence>
<proteinExistence type="predicted"/>
<comment type="catalytic activity">
    <reaction evidence="12">
        <text>an N,N'-diacetylchitobiosyl-diphospho-di-trans,poly-cis-dolichol + GDP-alpha-D-mannose = a beta-D-Man-(1-&gt;4)-beta-D-GlcNAc-(1-&gt;4)-alpha-D-GlcNAc-diphospho-di-trans,poly-cis-dolichol + GDP + H(+)</text>
        <dbReference type="Rhea" id="RHEA:13865"/>
        <dbReference type="Rhea" id="RHEA-COMP:19510"/>
        <dbReference type="Rhea" id="RHEA-COMP:19511"/>
        <dbReference type="ChEBI" id="CHEBI:15378"/>
        <dbReference type="ChEBI" id="CHEBI:57269"/>
        <dbReference type="ChEBI" id="CHEBI:57527"/>
        <dbReference type="ChEBI" id="CHEBI:58189"/>
        <dbReference type="ChEBI" id="CHEBI:58472"/>
        <dbReference type="EC" id="2.4.1.142"/>
    </reaction>
    <physiologicalReaction direction="left-to-right" evidence="12">
        <dbReference type="Rhea" id="RHEA:13866"/>
    </physiologicalReaction>
</comment>
<dbReference type="InterPro" id="IPR001296">
    <property type="entry name" value="Glyco_trans_1"/>
</dbReference>
<keyword evidence="3" id="KW-0328">Glycosyltransferase</keyword>
<evidence type="ECO:0000256" key="13">
    <source>
        <dbReference type="SAM" id="MobiDB-lite"/>
    </source>
</evidence>
<comment type="pathway">
    <text evidence="2">Protein modification; protein glycosylation.</text>
</comment>
<dbReference type="STRING" id="41875.K8F5P2"/>
<comment type="subcellular location">
    <subcellularLocation>
        <location evidence="1">Endoplasmic reticulum membrane</location>
        <topology evidence="1">Single-pass membrane protein</topology>
    </subcellularLocation>
</comment>
<dbReference type="GO" id="GO:0004578">
    <property type="term" value="F:chitobiosyldiphosphodolichol beta-mannosyltransferase activity"/>
    <property type="evidence" value="ECO:0007669"/>
    <property type="project" value="UniProtKB-EC"/>
</dbReference>
<evidence type="ECO:0000256" key="9">
    <source>
        <dbReference type="ARBA" id="ARBA00031434"/>
    </source>
</evidence>
<accession>K8F5P2</accession>
<dbReference type="PANTHER" id="PTHR13036">
    <property type="entry name" value="BETA1,4 MANNOSYLTRANSFERASE"/>
    <property type="match status" value="1"/>
</dbReference>